<name>A0AAW0P9H3_9GOBI</name>
<organism evidence="6 7">
    <name type="scientific">Mugilogobius chulae</name>
    <name type="common">yellowstripe goby</name>
    <dbReference type="NCBI Taxonomy" id="88201"/>
    <lineage>
        <taxon>Eukaryota</taxon>
        <taxon>Metazoa</taxon>
        <taxon>Chordata</taxon>
        <taxon>Craniata</taxon>
        <taxon>Vertebrata</taxon>
        <taxon>Euteleostomi</taxon>
        <taxon>Actinopterygii</taxon>
        <taxon>Neopterygii</taxon>
        <taxon>Teleostei</taxon>
        <taxon>Neoteleostei</taxon>
        <taxon>Acanthomorphata</taxon>
        <taxon>Gobiaria</taxon>
        <taxon>Gobiiformes</taxon>
        <taxon>Gobioidei</taxon>
        <taxon>Gobiidae</taxon>
        <taxon>Gobionellinae</taxon>
        <taxon>Mugilogobius</taxon>
    </lineage>
</organism>
<dbReference type="InterPro" id="IPR012890">
    <property type="entry name" value="GCFC2-like"/>
</dbReference>
<dbReference type="AlphaFoldDB" id="A0AAW0P9H3"/>
<protein>
    <recommendedName>
        <fullName evidence="5">GCF C-terminal domain-containing protein</fullName>
    </recommendedName>
</protein>
<evidence type="ECO:0000313" key="7">
    <source>
        <dbReference type="Proteomes" id="UP001460270"/>
    </source>
</evidence>
<feature type="compositionally biased region" description="Low complexity" evidence="4">
    <location>
        <begin position="180"/>
        <end position="196"/>
    </location>
</feature>
<comment type="caution">
    <text evidence="6">The sequence shown here is derived from an EMBL/GenBank/DDBJ whole genome shotgun (WGS) entry which is preliminary data.</text>
</comment>
<feature type="domain" description="GCF C-terminal" evidence="5">
    <location>
        <begin position="525"/>
        <end position="736"/>
    </location>
</feature>
<reference evidence="7" key="1">
    <citation type="submission" date="2024-04" db="EMBL/GenBank/DDBJ databases">
        <title>Salinicola lusitanus LLJ914,a marine bacterium isolated from the Okinawa Trough.</title>
        <authorList>
            <person name="Li J."/>
        </authorList>
    </citation>
    <scope>NUCLEOTIDE SEQUENCE [LARGE SCALE GENOMIC DNA]</scope>
</reference>
<sequence length="843" mass="96590">MFNKKPRRNFRQRKGDSSDEEEQDRNIEERNDNEKSVNVVNRPQKSAQNRGISCSSKREASPSKPDSEDDEEDEGLELTEEKQVNEGKNKTNAVLSFSDEGGEAEFKLKKSTDKAVLFQLRKKESTSAKKTSQKSATASTSILQKEDLSDQSSSVHDSDDNVEKMALTSESSDDDKSDDTAPSSLSSPSSSGSSHRSAPKQVIIPSAKEIEEAKRRRRANLTKKEYIPLDKDGHSSAASTPERFSTKDEEEQVEDDSDEPDDHERRIEFAPQPKTVRERIAEQMGDSDDNLSGTDEEQELWEETQIGKGLKRHPGGRVHQGVNRAAAADLNDKRRRRSLLFLMFLSQSLRKESLLDSLKEVNRVRQAEFRRMEGDIENARCSAESLEEGSLELELKFYRDMTLYTHNLVECLREKIVEINSLELELHSLLSDQTESLLSRRRQKVKEQAEHLQQLSYKTDETTANGKAILADPAPTGEIDKETDVPADTTPSPDEEEQCQKQMEDILLRSKAVFSDVRDDFYEVKKILSRFEEWRRSYSDSYHNAYISLCLPKLLHPIIRHQLLSWNPLKDTCEDFENMPWFTALETFCHGHGHEELEHTDRQTLTNVIEKTLFPKLTAYVEMVWDPMSLKQTVCLADLCLRLKEDYSIFEGEQSKPVKAFIDAVTSRLRACVDEDIFIPIYPKRFLEDLSSPQFHFREQQFWTAIKLLCVMGKWDLVLPEFILKELMLDKLLSRYIMIALINSTGKTIPACKKIAESLPSSWCTGEDTCLPQLQSFRNYLVQVAHSVCKQQSPKEPSTKSTVTEVLKILCRIRCNDSIMAIAEKYHYEDVIYTHQLLNQNAE</sequence>
<gene>
    <name evidence="6" type="ORF">WMY93_013563</name>
</gene>
<evidence type="ECO:0000256" key="4">
    <source>
        <dbReference type="SAM" id="MobiDB-lite"/>
    </source>
</evidence>
<evidence type="ECO:0000313" key="6">
    <source>
        <dbReference type="EMBL" id="KAK7913352.1"/>
    </source>
</evidence>
<evidence type="ECO:0000259" key="5">
    <source>
        <dbReference type="Pfam" id="PF07842"/>
    </source>
</evidence>
<feature type="compositionally biased region" description="Polar residues" evidence="4">
    <location>
        <begin position="36"/>
        <end position="55"/>
    </location>
</feature>
<dbReference type="GO" id="GO:0005634">
    <property type="term" value="C:nucleus"/>
    <property type="evidence" value="ECO:0007669"/>
    <property type="project" value="UniProtKB-SubCell"/>
</dbReference>
<feature type="region of interest" description="Disordered" evidence="4">
    <location>
        <begin position="470"/>
        <end position="497"/>
    </location>
</feature>
<evidence type="ECO:0000256" key="1">
    <source>
        <dbReference type="ARBA" id="ARBA00004123"/>
    </source>
</evidence>
<feature type="region of interest" description="Disordered" evidence="4">
    <location>
        <begin position="1"/>
        <end position="91"/>
    </location>
</feature>
<proteinExistence type="inferred from homology"/>
<dbReference type="PANTHER" id="PTHR12214:SF4">
    <property type="entry name" value="INTRON LARGE COMPLEX COMPONENT GCFC2"/>
    <property type="match status" value="1"/>
</dbReference>
<comment type="subcellular location">
    <subcellularLocation>
        <location evidence="1">Nucleus</location>
    </subcellularLocation>
</comment>
<dbReference type="Proteomes" id="UP001460270">
    <property type="component" value="Unassembled WGS sequence"/>
</dbReference>
<feature type="compositionally biased region" description="Acidic residues" evidence="4">
    <location>
        <begin position="248"/>
        <end position="261"/>
    </location>
</feature>
<dbReference type="InterPro" id="IPR022783">
    <property type="entry name" value="GCFC_dom"/>
</dbReference>
<keyword evidence="7" id="KW-1185">Reference proteome</keyword>
<feature type="compositionally biased region" description="Basic and acidic residues" evidence="4">
    <location>
        <begin position="222"/>
        <end position="234"/>
    </location>
</feature>
<dbReference type="EMBL" id="JBBPFD010000009">
    <property type="protein sequence ID" value="KAK7913352.1"/>
    <property type="molecule type" value="Genomic_DNA"/>
</dbReference>
<dbReference type="GO" id="GO:0003677">
    <property type="term" value="F:DNA binding"/>
    <property type="evidence" value="ECO:0007669"/>
    <property type="project" value="InterPro"/>
</dbReference>
<feature type="compositionally biased region" description="Basic and acidic residues" evidence="4">
    <location>
        <begin position="79"/>
        <end position="89"/>
    </location>
</feature>
<comment type="similarity">
    <text evidence="2">Belongs to the GCF family.</text>
</comment>
<dbReference type="PANTHER" id="PTHR12214">
    <property type="entry name" value="GC-RICH SEQUENCE DNA-BINDING FACTOR"/>
    <property type="match status" value="1"/>
</dbReference>
<feature type="compositionally biased region" description="Basic and acidic residues" evidence="4">
    <location>
        <begin position="24"/>
        <end position="35"/>
    </location>
</feature>
<feature type="compositionally biased region" description="Low complexity" evidence="4">
    <location>
        <begin position="128"/>
        <end position="141"/>
    </location>
</feature>
<feature type="compositionally biased region" description="Acidic residues" evidence="4">
    <location>
        <begin position="67"/>
        <end position="78"/>
    </location>
</feature>
<keyword evidence="3" id="KW-0539">Nucleus</keyword>
<feature type="compositionally biased region" description="Basic residues" evidence="4">
    <location>
        <begin position="1"/>
        <end position="12"/>
    </location>
</feature>
<feature type="region of interest" description="Disordered" evidence="4">
    <location>
        <begin position="120"/>
        <end position="276"/>
    </location>
</feature>
<evidence type="ECO:0000256" key="2">
    <source>
        <dbReference type="ARBA" id="ARBA00010801"/>
    </source>
</evidence>
<evidence type="ECO:0000256" key="3">
    <source>
        <dbReference type="ARBA" id="ARBA00023242"/>
    </source>
</evidence>
<dbReference type="Pfam" id="PF07842">
    <property type="entry name" value="GCFC"/>
    <property type="match status" value="1"/>
</dbReference>
<accession>A0AAW0P9H3</accession>
<dbReference type="GO" id="GO:0000398">
    <property type="term" value="P:mRNA splicing, via spliceosome"/>
    <property type="evidence" value="ECO:0007669"/>
    <property type="project" value="InterPro"/>
</dbReference>